<dbReference type="RefSeq" id="XP_019858047.1">
    <property type="nucleotide sequence ID" value="XM_020002488.1"/>
</dbReference>
<evidence type="ECO:0000313" key="1">
    <source>
        <dbReference type="EnsemblMetazoa" id="XP_019858047.1"/>
    </source>
</evidence>
<protein>
    <submittedName>
        <fullName evidence="1">Uncharacterized protein</fullName>
    </submittedName>
</protein>
<organism evidence="1 2">
    <name type="scientific">Amphimedon queenslandica</name>
    <name type="common">Sponge</name>
    <dbReference type="NCBI Taxonomy" id="400682"/>
    <lineage>
        <taxon>Eukaryota</taxon>
        <taxon>Metazoa</taxon>
        <taxon>Porifera</taxon>
        <taxon>Demospongiae</taxon>
        <taxon>Heteroscleromorpha</taxon>
        <taxon>Haplosclerida</taxon>
        <taxon>Niphatidae</taxon>
        <taxon>Amphimedon</taxon>
    </lineage>
</organism>
<evidence type="ECO:0000313" key="2">
    <source>
        <dbReference type="Proteomes" id="UP000007879"/>
    </source>
</evidence>
<keyword evidence="2" id="KW-1185">Reference proteome</keyword>
<proteinExistence type="predicted"/>
<dbReference type="AlphaFoldDB" id="A0AAN0JMP0"/>
<dbReference type="GeneID" id="105314461"/>
<sequence length="243" mass="28044">ALIRVSFTVDDKVGGDSSEDFPLKLLASLDEQLGRPKWVVPVRANDELETLIKASIKLAKERRDKEFEECQRFYREGLTTSFIRILTDEAVKTWKPDIQLDIYNNSRYLVELCVYKIEDDSTYLLDLLAIVFNPSCKLNVFNSSEDPMSCVPREKWEELLYARPLPDAHKHNMKGRLVDLINRFGQLGGFDFLKKRICQGELTVNILSFLLRPLGLCSSFLTERVRNDYIIAIVDKSIEFINS</sequence>
<dbReference type="EnsemblMetazoa" id="XM_020002488.1">
    <property type="protein sequence ID" value="XP_019858047.1"/>
    <property type="gene ID" value="LOC105314461"/>
</dbReference>
<reference evidence="2" key="1">
    <citation type="journal article" date="2010" name="Nature">
        <title>The Amphimedon queenslandica genome and the evolution of animal complexity.</title>
        <authorList>
            <person name="Srivastava M."/>
            <person name="Simakov O."/>
            <person name="Chapman J."/>
            <person name="Fahey B."/>
            <person name="Gauthier M.E."/>
            <person name="Mitros T."/>
            <person name="Richards G.S."/>
            <person name="Conaco C."/>
            <person name="Dacre M."/>
            <person name="Hellsten U."/>
            <person name="Larroux C."/>
            <person name="Putnam N.H."/>
            <person name="Stanke M."/>
            <person name="Adamska M."/>
            <person name="Darling A."/>
            <person name="Degnan S.M."/>
            <person name="Oakley T.H."/>
            <person name="Plachetzki D.C."/>
            <person name="Zhai Y."/>
            <person name="Adamski M."/>
            <person name="Calcino A."/>
            <person name="Cummins S.F."/>
            <person name="Goodstein D.M."/>
            <person name="Harris C."/>
            <person name="Jackson D.J."/>
            <person name="Leys S.P."/>
            <person name="Shu S."/>
            <person name="Woodcroft B.J."/>
            <person name="Vervoort M."/>
            <person name="Kosik K.S."/>
            <person name="Manning G."/>
            <person name="Degnan B.M."/>
            <person name="Rokhsar D.S."/>
        </authorList>
    </citation>
    <scope>NUCLEOTIDE SEQUENCE [LARGE SCALE GENOMIC DNA]</scope>
</reference>
<name>A0AAN0JMP0_AMPQE</name>
<accession>A0AAN0JMP0</accession>
<dbReference type="Proteomes" id="UP000007879">
    <property type="component" value="Unassembled WGS sequence"/>
</dbReference>
<dbReference type="KEGG" id="aqu:105314461"/>
<reference evidence="1" key="2">
    <citation type="submission" date="2024-06" db="UniProtKB">
        <authorList>
            <consortium name="EnsemblMetazoa"/>
        </authorList>
    </citation>
    <scope>IDENTIFICATION</scope>
</reference>